<sequence length="453" mass="52902">MLNSSQSLDHLDEILIQQNFSTDSSMRVDIHNRYDNIIAFVFSFALSFIIFITIFFGERHFSRTSYNLYFLPNSNTKSKLVQINGLNCYNLFISLTISLYRNFSSIKNQQKTLLSIDQNNINISTIVMSPYDNTQHFLIFNKTLKANFKFKKITRQESDIILLFYDKNLYRSSYFFDVNINGNLSDYSGCQLTCTNGNRSLTFVLISIRSCFFIVSFILLILFLFKTKNGKNIEQKLTITLIIFALLTDFPTAVIHRNQYTFILLVIYSVLSSLFNIFSHFFITIIFNSVRMQKKQISPYENLIISTLFITFLVIDIISTVSYEIDLQHFVIINRKTTKIYVEIACDTVVLFSIAKTALSLDETEVFRFIIYFVHSIFMIFVAGTSTLIRCFDVSIELKTTMEMMEFASLNIFMIIMSYCHWPYEQTVNRKNYNSSSENVHQKIIVDEIEEDI</sequence>
<dbReference type="Proteomes" id="UP001470230">
    <property type="component" value="Unassembled WGS sequence"/>
</dbReference>
<accession>A0ABR2LAM1</accession>
<evidence type="ECO:0000256" key="5">
    <source>
        <dbReference type="SAM" id="Phobius"/>
    </source>
</evidence>
<evidence type="ECO:0000259" key="6">
    <source>
        <dbReference type="Pfam" id="PF06664"/>
    </source>
</evidence>
<keyword evidence="2 5" id="KW-0812">Transmembrane</keyword>
<feature type="domain" description="Wntless-like transmembrane" evidence="6">
    <location>
        <begin position="198"/>
        <end position="424"/>
    </location>
</feature>
<keyword evidence="4 5" id="KW-0472">Membrane</keyword>
<name>A0ABR2LAM1_9EUKA</name>
<feature type="transmembrane region" description="Helical" evidence="5">
    <location>
        <begin position="262"/>
        <end position="290"/>
    </location>
</feature>
<evidence type="ECO:0000256" key="4">
    <source>
        <dbReference type="ARBA" id="ARBA00023136"/>
    </source>
</evidence>
<reference evidence="7 8" key="1">
    <citation type="submission" date="2024-04" db="EMBL/GenBank/DDBJ databases">
        <title>Tritrichomonas musculus Genome.</title>
        <authorList>
            <person name="Alves-Ferreira E."/>
            <person name="Grigg M."/>
            <person name="Lorenzi H."/>
            <person name="Galac M."/>
        </authorList>
    </citation>
    <scope>NUCLEOTIDE SEQUENCE [LARGE SCALE GENOMIC DNA]</scope>
    <source>
        <strain evidence="7 8">EAF2021</strain>
    </source>
</reference>
<dbReference type="PANTHER" id="PTHR31918">
    <property type="entry name" value="TRANSMEMBRANE PROTEIN 181"/>
    <property type="match status" value="1"/>
</dbReference>
<dbReference type="InterPro" id="IPR047843">
    <property type="entry name" value="WLS-like_TM"/>
</dbReference>
<evidence type="ECO:0000313" key="8">
    <source>
        <dbReference type="Proteomes" id="UP001470230"/>
    </source>
</evidence>
<evidence type="ECO:0000256" key="2">
    <source>
        <dbReference type="ARBA" id="ARBA00022692"/>
    </source>
</evidence>
<comment type="caution">
    <text evidence="7">The sequence shown here is derived from an EMBL/GenBank/DDBJ whole genome shotgun (WGS) entry which is preliminary data.</text>
</comment>
<keyword evidence="3 5" id="KW-1133">Transmembrane helix</keyword>
<evidence type="ECO:0000256" key="3">
    <source>
        <dbReference type="ARBA" id="ARBA00022989"/>
    </source>
</evidence>
<proteinExistence type="predicted"/>
<dbReference type="InterPro" id="IPR040416">
    <property type="entry name" value="TMEM181"/>
</dbReference>
<dbReference type="EMBL" id="JAPFFF010000001">
    <property type="protein sequence ID" value="KAK8900397.1"/>
    <property type="molecule type" value="Genomic_DNA"/>
</dbReference>
<keyword evidence="8" id="KW-1185">Reference proteome</keyword>
<organism evidence="7 8">
    <name type="scientific">Tritrichomonas musculus</name>
    <dbReference type="NCBI Taxonomy" id="1915356"/>
    <lineage>
        <taxon>Eukaryota</taxon>
        <taxon>Metamonada</taxon>
        <taxon>Parabasalia</taxon>
        <taxon>Tritrichomonadida</taxon>
        <taxon>Tritrichomonadidae</taxon>
        <taxon>Tritrichomonas</taxon>
    </lineage>
</organism>
<protein>
    <recommendedName>
        <fullName evidence="6">Wntless-like transmembrane domain-containing protein</fullName>
    </recommendedName>
</protein>
<feature type="transmembrane region" description="Helical" evidence="5">
    <location>
        <begin position="404"/>
        <end position="424"/>
    </location>
</feature>
<evidence type="ECO:0000256" key="1">
    <source>
        <dbReference type="ARBA" id="ARBA00004141"/>
    </source>
</evidence>
<feature type="transmembrane region" description="Helical" evidence="5">
    <location>
        <begin position="201"/>
        <end position="225"/>
    </location>
</feature>
<comment type="subcellular location">
    <subcellularLocation>
        <location evidence="1">Membrane</location>
        <topology evidence="1">Multi-pass membrane protein</topology>
    </subcellularLocation>
</comment>
<dbReference type="PANTHER" id="PTHR31918:SF1">
    <property type="entry name" value="TRANSMEMBRANE PROTEIN 181"/>
    <property type="match status" value="1"/>
</dbReference>
<feature type="transmembrane region" description="Helical" evidence="5">
    <location>
        <begin position="369"/>
        <end position="392"/>
    </location>
</feature>
<feature type="transmembrane region" description="Helical" evidence="5">
    <location>
        <begin position="302"/>
        <end position="323"/>
    </location>
</feature>
<dbReference type="Pfam" id="PF06664">
    <property type="entry name" value="WLS-like_TM"/>
    <property type="match status" value="1"/>
</dbReference>
<feature type="transmembrane region" description="Helical" evidence="5">
    <location>
        <begin position="237"/>
        <end position="256"/>
    </location>
</feature>
<feature type="transmembrane region" description="Helical" evidence="5">
    <location>
        <begin position="37"/>
        <end position="57"/>
    </location>
</feature>
<evidence type="ECO:0000313" key="7">
    <source>
        <dbReference type="EMBL" id="KAK8900397.1"/>
    </source>
</evidence>
<gene>
    <name evidence="7" type="ORF">M9Y10_002724</name>
</gene>